<evidence type="ECO:0000313" key="1">
    <source>
        <dbReference type="EMBL" id="VFJ42665.1"/>
    </source>
</evidence>
<protein>
    <submittedName>
        <fullName evidence="2">Uncharacterized protein</fullName>
    </submittedName>
</protein>
<reference evidence="2" key="1">
    <citation type="submission" date="2019-02" db="EMBL/GenBank/DDBJ databases">
        <authorList>
            <person name="Gruber-Vodicka R. H."/>
            <person name="Seah K. B. B."/>
        </authorList>
    </citation>
    <scope>NUCLEOTIDE SEQUENCE</scope>
    <source>
        <strain evidence="2">BECK_BZ106</strain>
        <strain evidence="1">BECK_BZ15</strain>
    </source>
</reference>
<organism evidence="2">
    <name type="scientific">Candidatus Kentrum sp. FW</name>
    <dbReference type="NCBI Taxonomy" id="2126338"/>
    <lineage>
        <taxon>Bacteria</taxon>
        <taxon>Pseudomonadati</taxon>
        <taxon>Pseudomonadota</taxon>
        <taxon>Gammaproteobacteria</taxon>
        <taxon>Candidatus Kentrum</taxon>
    </lineage>
</organism>
<dbReference type="EMBL" id="CAADFD010000030">
    <property type="protein sequence ID" value="VFJ56873.1"/>
    <property type="molecule type" value="Genomic_DNA"/>
</dbReference>
<accession>A0A450SS58</accession>
<gene>
    <name evidence="1" type="ORF">BECKFW1821A_GA0114235_100217</name>
    <name evidence="2" type="ORF">BECKFW1821B_GA0114236_103032</name>
</gene>
<sequence>MSDYEIDEIRRIRQQISREHGHDLHRIAEHYRAMEQELRKSGRYRFTDERIHKARTADTSGEWESATTR</sequence>
<proteinExistence type="predicted"/>
<name>A0A450SS58_9GAMM</name>
<dbReference type="EMBL" id="CAADEW010000002">
    <property type="protein sequence ID" value="VFJ42665.1"/>
    <property type="molecule type" value="Genomic_DNA"/>
</dbReference>
<evidence type="ECO:0000313" key="2">
    <source>
        <dbReference type="EMBL" id="VFJ56873.1"/>
    </source>
</evidence>
<dbReference type="AlphaFoldDB" id="A0A450SS58"/>